<gene>
    <name evidence="2" type="ORF">PPRIM_AZ9-3.1.T0400289</name>
</gene>
<accession>A0A8S1LXN1</accession>
<evidence type="ECO:0000313" key="2">
    <source>
        <dbReference type="EMBL" id="CAD8067404.1"/>
    </source>
</evidence>
<protein>
    <submittedName>
        <fullName evidence="2">Uncharacterized protein</fullName>
    </submittedName>
</protein>
<comment type="caution">
    <text evidence="2">The sequence shown here is derived from an EMBL/GenBank/DDBJ whole genome shotgun (WGS) entry which is preliminary data.</text>
</comment>
<name>A0A8S1LXN1_PARPR</name>
<organism evidence="2 3">
    <name type="scientific">Paramecium primaurelia</name>
    <dbReference type="NCBI Taxonomy" id="5886"/>
    <lineage>
        <taxon>Eukaryota</taxon>
        <taxon>Sar</taxon>
        <taxon>Alveolata</taxon>
        <taxon>Ciliophora</taxon>
        <taxon>Intramacronucleata</taxon>
        <taxon>Oligohymenophorea</taxon>
        <taxon>Peniculida</taxon>
        <taxon>Parameciidae</taxon>
        <taxon>Paramecium</taxon>
    </lineage>
</organism>
<reference evidence="2" key="1">
    <citation type="submission" date="2021-01" db="EMBL/GenBank/DDBJ databases">
        <authorList>
            <consortium name="Genoscope - CEA"/>
            <person name="William W."/>
        </authorList>
    </citation>
    <scope>NUCLEOTIDE SEQUENCE</scope>
</reference>
<keyword evidence="1" id="KW-0175">Coiled coil</keyword>
<dbReference type="EMBL" id="CAJJDM010000039">
    <property type="protein sequence ID" value="CAD8067404.1"/>
    <property type="molecule type" value="Genomic_DNA"/>
</dbReference>
<evidence type="ECO:0000256" key="1">
    <source>
        <dbReference type="SAM" id="Coils"/>
    </source>
</evidence>
<dbReference type="Proteomes" id="UP000688137">
    <property type="component" value="Unassembled WGS sequence"/>
</dbReference>
<sequence>MPVDWDYNMTIDKVLVAFENNHFSELDYRDLILSYHIILNENNNIQSTPQTNNDQQQMLLNTLSEQIHAQIDTSNKQLDNIFEETQSMFLQIEQQNIPQINESVNLAVIQSKKIQNLMQDQLCQTQRRSEITDLSTNCLAKQCDIQELESEFMSLQQHINQYVQKFEELTDKFKQHKDKFELEKKQTQSIQQQLMYNIQTILYNQY</sequence>
<proteinExistence type="predicted"/>
<dbReference type="OMA" id="FFHTEAM"/>
<evidence type="ECO:0000313" key="3">
    <source>
        <dbReference type="Proteomes" id="UP000688137"/>
    </source>
</evidence>
<dbReference type="AlphaFoldDB" id="A0A8S1LXN1"/>
<feature type="coiled-coil region" evidence="1">
    <location>
        <begin position="145"/>
        <end position="186"/>
    </location>
</feature>
<keyword evidence="3" id="KW-1185">Reference proteome</keyword>